<dbReference type="OrthoDB" id="8536275at2"/>
<evidence type="ECO:0000313" key="17">
    <source>
        <dbReference type="Proteomes" id="UP000252038"/>
    </source>
</evidence>
<dbReference type="KEGG" id="chrb:DK843_14910"/>
<evidence type="ECO:0000259" key="14">
    <source>
        <dbReference type="Pfam" id="PF01292"/>
    </source>
</evidence>
<keyword evidence="4" id="KW-1003">Cell membrane</keyword>
<evidence type="ECO:0000256" key="5">
    <source>
        <dbReference type="ARBA" id="ARBA00022617"/>
    </source>
</evidence>
<dbReference type="Proteomes" id="UP000252038">
    <property type="component" value="Chromosome"/>
</dbReference>
<evidence type="ECO:0000313" key="15">
    <source>
        <dbReference type="EMBL" id="AXE35480.1"/>
    </source>
</evidence>
<reference evidence="16 18" key="2">
    <citation type="submission" date="2024-05" db="EMBL/GenBank/DDBJ databases">
        <authorList>
            <person name="De Oliveira J.P."/>
            <person name="Noriler S.A."/>
            <person name="De Oliveira A.G."/>
            <person name="Sipoli D.S."/>
        </authorList>
    </citation>
    <scope>NUCLEOTIDE SEQUENCE [LARGE SCALE GENOMIC DNA]</scope>
    <source>
        <strain evidence="16 18">LABIM192</strain>
    </source>
</reference>
<dbReference type="InterPro" id="IPR052168">
    <property type="entry name" value="Cytochrome_b561_oxidase"/>
</dbReference>
<evidence type="ECO:0000313" key="16">
    <source>
        <dbReference type="EMBL" id="MEO9385109.1"/>
    </source>
</evidence>
<keyword evidence="11 13" id="KW-0472">Membrane</keyword>
<dbReference type="AlphaFoldDB" id="A0A344UJN2"/>
<organism evidence="15 17">
    <name type="scientific">Chromobacterium phragmitis</name>
    <dbReference type="NCBI Taxonomy" id="2202141"/>
    <lineage>
        <taxon>Bacteria</taxon>
        <taxon>Pseudomonadati</taxon>
        <taxon>Pseudomonadota</taxon>
        <taxon>Betaproteobacteria</taxon>
        <taxon>Neisseriales</taxon>
        <taxon>Chromobacteriaceae</taxon>
        <taxon>Chromobacterium</taxon>
    </lineage>
</organism>
<dbReference type="EMBL" id="JBDXMI010000001">
    <property type="protein sequence ID" value="MEO9385109.1"/>
    <property type="molecule type" value="Genomic_DNA"/>
</dbReference>
<evidence type="ECO:0000256" key="11">
    <source>
        <dbReference type="ARBA" id="ARBA00023136"/>
    </source>
</evidence>
<evidence type="ECO:0000256" key="10">
    <source>
        <dbReference type="ARBA" id="ARBA00023004"/>
    </source>
</evidence>
<feature type="transmembrane region" description="Helical" evidence="13">
    <location>
        <begin position="135"/>
        <end position="156"/>
    </location>
</feature>
<feature type="transmembrane region" description="Helical" evidence="13">
    <location>
        <begin position="12"/>
        <end position="32"/>
    </location>
</feature>
<evidence type="ECO:0000256" key="7">
    <source>
        <dbReference type="ARBA" id="ARBA00022723"/>
    </source>
</evidence>
<feature type="domain" description="Cytochrome b561 bacterial/Ni-hydrogenase" evidence="14">
    <location>
        <begin position="6"/>
        <end position="171"/>
    </location>
</feature>
<sequence>MSTHHRYPWTVSAMHWLLAALVGANFALGWLLDDMEALMAAHRALGIAILGLALLRIVNTMRVRRRLPASVNPAGSLPHLGEKLAHGLLYLCLIAIPLLGWLKTNAAGHGLSALGWALPTLVERNRQLSHLFGDLHAATATLFAALIGLHIAAALWHQLAHPGQGLARMLPIGPKRQRGG</sequence>
<reference evidence="15 17" key="1">
    <citation type="submission" date="2018-05" db="EMBL/GenBank/DDBJ databases">
        <title>Genome sequencing, assembly and analysis of the novel insecticidal bacterium, Chromobacterium phragmitis.</title>
        <authorList>
            <person name="Sparks M.E."/>
            <person name="Blackburn M.B."/>
            <person name="Gundersen-Rindal D.E."/>
        </authorList>
    </citation>
    <scope>NUCLEOTIDE SEQUENCE [LARGE SCALE GENOMIC DNA]</scope>
    <source>
        <strain evidence="15">IIBBL 274-1</strain>
    </source>
</reference>
<name>A0A344UJN2_9NEIS</name>
<dbReference type="EMBL" id="CP029554">
    <property type="protein sequence ID" value="AXE35480.1"/>
    <property type="molecule type" value="Genomic_DNA"/>
</dbReference>
<dbReference type="GO" id="GO:0022904">
    <property type="term" value="P:respiratory electron transport chain"/>
    <property type="evidence" value="ECO:0007669"/>
    <property type="project" value="InterPro"/>
</dbReference>
<evidence type="ECO:0000256" key="13">
    <source>
        <dbReference type="SAM" id="Phobius"/>
    </source>
</evidence>
<dbReference type="GO" id="GO:0046872">
    <property type="term" value="F:metal ion binding"/>
    <property type="evidence" value="ECO:0007669"/>
    <property type="project" value="UniProtKB-KW"/>
</dbReference>
<keyword evidence="9 13" id="KW-1133">Transmembrane helix</keyword>
<keyword evidence="3" id="KW-0813">Transport</keyword>
<dbReference type="Pfam" id="PF01292">
    <property type="entry name" value="Ni_hydr_CYTB"/>
    <property type="match status" value="1"/>
</dbReference>
<comment type="similarity">
    <text evidence="12">Belongs to the cytochrome b561 family.</text>
</comment>
<evidence type="ECO:0000256" key="9">
    <source>
        <dbReference type="ARBA" id="ARBA00022989"/>
    </source>
</evidence>
<comment type="cofactor">
    <cofactor evidence="1">
        <name>heme b</name>
        <dbReference type="ChEBI" id="CHEBI:60344"/>
    </cofactor>
</comment>
<evidence type="ECO:0000256" key="1">
    <source>
        <dbReference type="ARBA" id="ARBA00001970"/>
    </source>
</evidence>
<keyword evidence="18" id="KW-1185">Reference proteome</keyword>
<dbReference type="PANTHER" id="PTHR30529">
    <property type="entry name" value="CYTOCHROME B561"/>
    <property type="match status" value="1"/>
</dbReference>
<evidence type="ECO:0000256" key="2">
    <source>
        <dbReference type="ARBA" id="ARBA00004651"/>
    </source>
</evidence>
<evidence type="ECO:0000256" key="12">
    <source>
        <dbReference type="ARBA" id="ARBA00037975"/>
    </source>
</evidence>
<evidence type="ECO:0000256" key="3">
    <source>
        <dbReference type="ARBA" id="ARBA00022448"/>
    </source>
</evidence>
<dbReference type="PANTHER" id="PTHR30529:SF3">
    <property type="entry name" value="CYTOCHROME B561 HOMOLOG 1"/>
    <property type="match status" value="1"/>
</dbReference>
<dbReference type="InterPro" id="IPR016174">
    <property type="entry name" value="Di-haem_cyt_TM"/>
</dbReference>
<feature type="transmembrane region" description="Helical" evidence="13">
    <location>
        <begin position="84"/>
        <end position="102"/>
    </location>
</feature>
<feature type="transmembrane region" description="Helical" evidence="13">
    <location>
        <begin position="38"/>
        <end position="58"/>
    </location>
</feature>
<dbReference type="GO" id="GO:0005886">
    <property type="term" value="C:plasma membrane"/>
    <property type="evidence" value="ECO:0007669"/>
    <property type="project" value="UniProtKB-SubCell"/>
</dbReference>
<evidence type="ECO:0000256" key="6">
    <source>
        <dbReference type="ARBA" id="ARBA00022692"/>
    </source>
</evidence>
<proteinExistence type="inferred from homology"/>
<comment type="subcellular location">
    <subcellularLocation>
        <location evidence="2">Cell membrane</location>
        <topology evidence="2">Multi-pass membrane protein</topology>
    </subcellularLocation>
</comment>
<dbReference type="GO" id="GO:0020037">
    <property type="term" value="F:heme binding"/>
    <property type="evidence" value="ECO:0007669"/>
    <property type="project" value="TreeGrafter"/>
</dbReference>
<evidence type="ECO:0000256" key="4">
    <source>
        <dbReference type="ARBA" id="ARBA00022475"/>
    </source>
</evidence>
<dbReference type="SUPFAM" id="SSF81342">
    <property type="entry name" value="Transmembrane di-heme cytochromes"/>
    <property type="match status" value="1"/>
</dbReference>
<dbReference type="KEGG" id="chri:DK842_09310"/>
<dbReference type="Proteomes" id="UP001462502">
    <property type="component" value="Unassembled WGS sequence"/>
</dbReference>
<dbReference type="RefSeq" id="WP_114061216.1">
    <property type="nucleotide sequence ID" value="NZ_CP029495.1"/>
</dbReference>
<keyword evidence="10" id="KW-0408">Iron</keyword>
<gene>
    <name evidence="16" type="ORF">ABI908_13510</name>
    <name evidence="15" type="ORF">DK843_14910</name>
</gene>
<accession>A0A344UJN2</accession>
<keyword evidence="6 13" id="KW-0812">Transmembrane</keyword>
<dbReference type="InterPro" id="IPR011577">
    <property type="entry name" value="Cyt_b561_bac/Ni-Hgenase"/>
</dbReference>
<keyword evidence="5" id="KW-0349">Heme</keyword>
<dbReference type="GO" id="GO:0009055">
    <property type="term" value="F:electron transfer activity"/>
    <property type="evidence" value="ECO:0007669"/>
    <property type="project" value="InterPro"/>
</dbReference>
<evidence type="ECO:0000313" key="18">
    <source>
        <dbReference type="Proteomes" id="UP001462502"/>
    </source>
</evidence>
<keyword evidence="7" id="KW-0479">Metal-binding</keyword>
<evidence type="ECO:0000256" key="8">
    <source>
        <dbReference type="ARBA" id="ARBA00022982"/>
    </source>
</evidence>
<keyword evidence="8" id="KW-0249">Electron transport</keyword>
<protein>
    <submittedName>
        <fullName evidence="15 16">Cytochrome B</fullName>
    </submittedName>
</protein>